<keyword evidence="3" id="KW-1185">Reference proteome</keyword>
<reference evidence="2 3" key="1">
    <citation type="submission" date="2024-02" db="EMBL/GenBank/DDBJ databases">
        <title>Roseovarius strain W115 nov., isolated from a marine algae.</title>
        <authorList>
            <person name="Lee M.W."/>
            <person name="Lee J.K."/>
            <person name="Kim J.M."/>
            <person name="Choi D.G."/>
            <person name="Baek J.H."/>
            <person name="Bayburt H."/>
            <person name="Jung J.J."/>
            <person name="Han D.M."/>
            <person name="Jeon C.O."/>
        </authorList>
    </citation>
    <scope>NUCLEOTIDE SEQUENCE [LARGE SCALE GENOMIC DNA]</scope>
    <source>
        <strain evidence="2 3">W115</strain>
    </source>
</reference>
<protein>
    <submittedName>
        <fullName evidence="2">Uncharacterized protein</fullName>
    </submittedName>
</protein>
<feature type="region of interest" description="Disordered" evidence="1">
    <location>
        <begin position="1"/>
        <end position="22"/>
    </location>
</feature>
<evidence type="ECO:0000256" key="1">
    <source>
        <dbReference type="SAM" id="MobiDB-lite"/>
    </source>
</evidence>
<sequence>MFGKIFGKKKEPEQSEAKPSNMEFLGDIKGGGIGVLRFEVGKVLRSFPQVKNAYFSKLKHKDEEKVRIALIVEASGASIELGRNLAEKCAGICDMDLIFSDALNETLVDEIQYSSEPLFSYTNLLFECPILVSWGANVSMPKEWEKAVVVYYVAAPDFKAALNKAVYELRSEGFVYEEVHDGKINQLDPAVWWEKHVMKFWPHHSDDFPSQEHIQVLVDTGGTHKGPALEWRNSVEEM</sequence>
<proteinExistence type="predicted"/>
<evidence type="ECO:0000313" key="3">
    <source>
        <dbReference type="Proteomes" id="UP001281305"/>
    </source>
</evidence>
<organism evidence="2 3">
    <name type="scientific">Roseovarius rhodophyticola</name>
    <dbReference type="NCBI Taxonomy" id="3080827"/>
    <lineage>
        <taxon>Bacteria</taxon>
        <taxon>Pseudomonadati</taxon>
        <taxon>Pseudomonadota</taxon>
        <taxon>Alphaproteobacteria</taxon>
        <taxon>Rhodobacterales</taxon>
        <taxon>Roseobacteraceae</taxon>
        <taxon>Roseovarius</taxon>
    </lineage>
</organism>
<evidence type="ECO:0000313" key="2">
    <source>
        <dbReference type="EMBL" id="WYK17744.1"/>
    </source>
</evidence>
<gene>
    <name evidence="2" type="ORF">RZS32_015265</name>
</gene>
<dbReference type="RefSeq" id="WP_339106702.1">
    <property type="nucleotide sequence ID" value="NZ_CP146606.1"/>
</dbReference>
<name>A0ABZ2TDJ7_9RHOB</name>
<accession>A0ABZ2TDJ7</accession>
<dbReference type="EMBL" id="CP146606">
    <property type="protein sequence ID" value="WYK17744.1"/>
    <property type="molecule type" value="Genomic_DNA"/>
</dbReference>
<dbReference type="Proteomes" id="UP001281305">
    <property type="component" value="Chromosome"/>
</dbReference>